<dbReference type="InterPro" id="IPR024079">
    <property type="entry name" value="MetalloPept_cat_dom_sf"/>
</dbReference>
<comment type="cofactor">
    <cofactor evidence="7">
        <name>Zn(2+)</name>
        <dbReference type="ChEBI" id="CHEBI:29105"/>
    </cofactor>
    <text evidence="7">Binds 1 zinc ion.</text>
</comment>
<protein>
    <submittedName>
        <fullName evidence="9">M3 family metallopeptidase</fullName>
    </submittedName>
</protein>
<dbReference type="GO" id="GO:0006508">
    <property type="term" value="P:proteolysis"/>
    <property type="evidence" value="ECO:0007669"/>
    <property type="project" value="UniProtKB-KW"/>
</dbReference>
<keyword evidence="6 7" id="KW-0482">Metalloprotease</keyword>
<evidence type="ECO:0000313" key="9">
    <source>
        <dbReference type="EMBL" id="QSB13346.1"/>
    </source>
</evidence>
<dbReference type="Gene3D" id="1.10.1370.10">
    <property type="entry name" value="Neurolysin, domain 3"/>
    <property type="match status" value="1"/>
</dbReference>
<dbReference type="PANTHER" id="PTHR43660:SF1">
    <property type="entry name" value="DIPEPTIDYL CARBOXYPEPTIDASE"/>
    <property type="match status" value="1"/>
</dbReference>
<dbReference type="Proteomes" id="UP000662857">
    <property type="component" value="Chromosome"/>
</dbReference>
<dbReference type="InterPro" id="IPR034005">
    <property type="entry name" value="M3A_DCP"/>
</dbReference>
<dbReference type="SUPFAM" id="SSF55486">
    <property type="entry name" value="Metalloproteases ('zincins'), catalytic domain"/>
    <property type="match status" value="1"/>
</dbReference>
<dbReference type="GO" id="GO:0005829">
    <property type="term" value="C:cytosol"/>
    <property type="evidence" value="ECO:0007669"/>
    <property type="project" value="TreeGrafter"/>
</dbReference>
<evidence type="ECO:0000256" key="2">
    <source>
        <dbReference type="ARBA" id="ARBA00022670"/>
    </source>
</evidence>
<evidence type="ECO:0000256" key="1">
    <source>
        <dbReference type="ARBA" id="ARBA00006040"/>
    </source>
</evidence>
<dbReference type="Gene3D" id="3.40.390.10">
    <property type="entry name" value="Collagenase (Catalytic Domain)"/>
    <property type="match status" value="1"/>
</dbReference>
<dbReference type="FunFam" id="3.40.390.10:FF:000009">
    <property type="entry name" value="Oligopeptidase A"/>
    <property type="match status" value="1"/>
</dbReference>
<proteinExistence type="inferred from homology"/>
<gene>
    <name evidence="9" type="ORF">JQS43_17160</name>
</gene>
<evidence type="ECO:0000259" key="8">
    <source>
        <dbReference type="Pfam" id="PF01432"/>
    </source>
</evidence>
<keyword evidence="4 7" id="KW-0378">Hydrolase</keyword>
<keyword evidence="5 7" id="KW-0862">Zinc</keyword>
<dbReference type="AlphaFoldDB" id="A0A895YFM5"/>
<dbReference type="EMBL" id="CP070499">
    <property type="protein sequence ID" value="QSB13346.1"/>
    <property type="molecule type" value="Genomic_DNA"/>
</dbReference>
<dbReference type="GO" id="GO:0046872">
    <property type="term" value="F:metal ion binding"/>
    <property type="evidence" value="ECO:0007669"/>
    <property type="project" value="UniProtKB-UniRule"/>
</dbReference>
<dbReference type="InterPro" id="IPR024077">
    <property type="entry name" value="Neurolysin/TOP_dom2"/>
</dbReference>
<dbReference type="Gene3D" id="1.10.1370.40">
    <property type="match status" value="1"/>
</dbReference>
<evidence type="ECO:0000256" key="6">
    <source>
        <dbReference type="ARBA" id="ARBA00023049"/>
    </source>
</evidence>
<organism evidence="9 10">
    <name type="scientific">Natronosporangium hydrolyticum</name>
    <dbReference type="NCBI Taxonomy" id="2811111"/>
    <lineage>
        <taxon>Bacteria</taxon>
        <taxon>Bacillati</taxon>
        <taxon>Actinomycetota</taxon>
        <taxon>Actinomycetes</taxon>
        <taxon>Micromonosporales</taxon>
        <taxon>Micromonosporaceae</taxon>
        <taxon>Natronosporangium</taxon>
    </lineage>
</organism>
<accession>A0A895YFM5</accession>
<dbReference type="KEGG" id="nhy:JQS43_17160"/>
<dbReference type="RefSeq" id="WP_239675424.1">
    <property type="nucleotide sequence ID" value="NZ_CP070499.1"/>
</dbReference>
<evidence type="ECO:0000256" key="7">
    <source>
        <dbReference type="RuleBase" id="RU003435"/>
    </source>
</evidence>
<dbReference type="CDD" id="cd06456">
    <property type="entry name" value="M3A_DCP"/>
    <property type="match status" value="1"/>
</dbReference>
<comment type="similarity">
    <text evidence="1 7">Belongs to the peptidase M3 family.</text>
</comment>
<name>A0A895YFM5_9ACTN</name>
<dbReference type="Pfam" id="PF01432">
    <property type="entry name" value="Peptidase_M3"/>
    <property type="match status" value="1"/>
</dbReference>
<dbReference type="PANTHER" id="PTHR43660">
    <property type="entry name" value="DIPEPTIDYL CARBOXYPEPTIDASE"/>
    <property type="match status" value="1"/>
</dbReference>
<dbReference type="InterPro" id="IPR045090">
    <property type="entry name" value="Pept_M3A_M3B"/>
</dbReference>
<feature type="domain" description="Peptidase M3A/M3B catalytic" evidence="8">
    <location>
        <begin position="228"/>
        <end position="679"/>
    </location>
</feature>
<keyword evidence="2 7" id="KW-0645">Protease</keyword>
<keyword evidence="3 7" id="KW-0479">Metal-binding</keyword>
<keyword evidence="10" id="KW-1185">Reference proteome</keyword>
<evidence type="ECO:0000313" key="10">
    <source>
        <dbReference type="Proteomes" id="UP000662857"/>
    </source>
</evidence>
<reference evidence="9" key="1">
    <citation type="submission" date="2021-02" db="EMBL/GenBank/DDBJ databases">
        <title>Natrosporangium hydrolyticum gen. nov., sp. nov, a haloalkaliphilic actinobacterium from a soda solonchak soil.</title>
        <authorList>
            <person name="Sorokin D.Y."/>
            <person name="Khijniak T.V."/>
            <person name="Zakharycheva A.P."/>
            <person name="Boueva O.V."/>
            <person name="Ariskina E.V."/>
            <person name="Hahnke R.L."/>
            <person name="Bunk B."/>
            <person name="Sproer C."/>
            <person name="Schumann P."/>
            <person name="Evtushenko L.I."/>
            <person name="Kublanov I.V."/>
        </authorList>
    </citation>
    <scope>NUCLEOTIDE SEQUENCE</scope>
    <source>
        <strain evidence="9">DSM 106523</strain>
    </source>
</reference>
<sequence length="681" mass="76038">MTENPFLRASELPYQLPPFDQITEEHYLPAIEQGLVEHRREIDAIAADPAPPTVGNTLVALERSGELLRRVRPVFHNATAATSTPALAALEQQIAPKLAAHHDAIFLDAQLYERVRALYDARDQLERDDETEWLLERYHTDFVRAGALLPAAEQARLREINQETAGLMAEFTDRVRSDGNDLAVEVTDPAELVGLSEGALATAAEAGRERGVDAHLLTLLLPTSQPALASLQDRSLRARLHAASVSRGGRGNQHDTRELVRRLVTLRAERAALLGYPHHAAYQIADRTAGSVAAVTEMLARLTPAAVANAEAEAQQLQKLADESGDGTPIGPGDWPFYAERVRERDFEVDYAALREYFPLEQVLRDGVFYAASQLYGISFAERDDLPTYHPQVRVFEVFDVDGSPLGLFLADLFTRDAKRGGAWQSTFVGQSRLRDTKPVCLVNMNISRPPAGEPALLTVDEVKTLFHEFGHALHSLFSDVTYPRFAGTSVPRDFVEYPSQVNEVWMLWPEVVANYARHHRTGEQLPTDAVERLRTARRFNMGFETTEYLAASLLDLAWHQLSTEQAAAVTDVVEFEAAALAAAGVALPLVPPRYRSTYFAHIFATEGYSAGYYSYIWSEVLDADTVEWFVENGGLRRENGDWFRQRLLARAGGIDSMRAFRDFRGRDPRIEPLLERRGLR</sequence>
<evidence type="ECO:0000256" key="5">
    <source>
        <dbReference type="ARBA" id="ARBA00022833"/>
    </source>
</evidence>
<dbReference type="GO" id="GO:0004180">
    <property type="term" value="F:carboxypeptidase activity"/>
    <property type="evidence" value="ECO:0007669"/>
    <property type="project" value="TreeGrafter"/>
</dbReference>
<dbReference type="GO" id="GO:0004222">
    <property type="term" value="F:metalloendopeptidase activity"/>
    <property type="evidence" value="ECO:0007669"/>
    <property type="project" value="InterPro"/>
</dbReference>
<evidence type="ECO:0000256" key="4">
    <source>
        <dbReference type="ARBA" id="ARBA00022801"/>
    </source>
</evidence>
<dbReference type="InterPro" id="IPR001567">
    <property type="entry name" value="Pept_M3A_M3B_dom"/>
</dbReference>
<evidence type="ECO:0000256" key="3">
    <source>
        <dbReference type="ARBA" id="ARBA00022723"/>
    </source>
</evidence>